<dbReference type="EMBL" id="CP080429">
    <property type="protein sequence ID" value="QYJ68187.1"/>
    <property type="molecule type" value="Genomic_DNA"/>
</dbReference>
<dbReference type="InterPro" id="IPR027417">
    <property type="entry name" value="P-loop_NTPase"/>
</dbReference>
<dbReference type="InterPro" id="IPR003593">
    <property type="entry name" value="AAA+_ATPase"/>
</dbReference>
<sequence length="263" mass="29027">MTMEKEKVVLSANKISIGYTNKQSATVIGKNVTVTLQQGRFVALIGANGIGKSTLLRTLTGIQPLLKGEILLNDKNITRFSSKELAQNLSIVLTEGLPPSNLSVYELVALGRQPYTNWLGTLAPEDIEKVNEALALTQLKHLADKKHYEISDGQLQRVLIARALAQDTPVIILDEPTTHLDLVHKVSLLRLLKELTEKTGKSILYSTHDLDLALQLSDELIVMTPEKTVQGEPKTLIANNTFDTLFTDSSIIFDKEKNSFVVL</sequence>
<gene>
    <name evidence="11" type="ORF">K1I41_11765</name>
</gene>
<feature type="domain" description="ABC transporter" evidence="10">
    <location>
        <begin position="12"/>
        <end position="250"/>
    </location>
</feature>
<dbReference type="Pfam" id="PF00005">
    <property type="entry name" value="ABC_tran"/>
    <property type="match status" value="1"/>
</dbReference>
<proteinExistence type="predicted"/>
<keyword evidence="2" id="KW-0813">Transport</keyword>
<name>A0ABX8V625_9FLAO</name>
<evidence type="ECO:0000256" key="7">
    <source>
        <dbReference type="ARBA" id="ARBA00023004"/>
    </source>
</evidence>
<evidence type="ECO:0000256" key="1">
    <source>
        <dbReference type="ARBA" id="ARBA00004202"/>
    </source>
</evidence>
<dbReference type="GO" id="GO:0005524">
    <property type="term" value="F:ATP binding"/>
    <property type="evidence" value="ECO:0007669"/>
    <property type="project" value="UniProtKB-KW"/>
</dbReference>
<keyword evidence="3" id="KW-1003">Cell membrane</keyword>
<keyword evidence="7" id="KW-0408">Iron</keyword>
<evidence type="ECO:0000313" key="11">
    <source>
        <dbReference type="EMBL" id="QYJ68187.1"/>
    </source>
</evidence>
<evidence type="ECO:0000313" key="12">
    <source>
        <dbReference type="Proteomes" id="UP000825381"/>
    </source>
</evidence>
<evidence type="ECO:0000256" key="6">
    <source>
        <dbReference type="ARBA" id="ARBA00022840"/>
    </source>
</evidence>
<comment type="subcellular location">
    <subcellularLocation>
        <location evidence="1">Cell membrane</location>
        <topology evidence="1">Peripheral membrane protein</topology>
    </subcellularLocation>
</comment>
<accession>A0ABX8V625</accession>
<evidence type="ECO:0000256" key="4">
    <source>
        <dbReference type="ARBA" id="ARBA00022496"/>
    </source>
</evidence>
<keyword evidence="4" id="KW-0410">Iron transport</keyword>
<evidence type="ECO:0000256" key="8">
    <source>
        <dbReference type="ARBA" id="ARBA00023065"/>
    </source>
</evidence>
<dbReference type="CDD" id="cd03214">
    <property type="entry name" value="ABC_Iron-Siderophores_B12_Hemin"/>
    <property type="match status" value="1"/>
</dbReference>
<keyword evidence="6 11" id="KW-0067">ATP-binding</keyword>
<evidence type="ECO:0000256" key="5">
    <source>
        <dbReference type="ARBA" id="ARBA00022741"/>
    </source>
</evidence>
<evidence type="ECO:0000256" key="3">
    <source>
        <dbReference type="ARBA" id="ARBA00022475"/>
    </source>
</evidence>
<keyword evidence="9" id="KW-0472">Membrane</keyword>
<keyword evidence="8" id="KW-0406">Ion transport</keyword>
<evidence type="ECO:0000259" key="10">
    <source>
        <dbReference type="PROSITE" id="PS50893"/>
    </source>
</evidence>
<dbReference type="PANTHER" id="PTHR42771:SF12">
    <property type="entry name" value="FE(3+) DICITRATE TRANSPORT ATP-BINDING PROTEIN FECE-RELATED"/>
    <property type="match status" value="1"/>
</dbReference>
<keyword evidence="5" id="KW-0547">Nucleotide-binding</keyword>
<dbReference type="PROSITE" id="PS50893">
    <property type="entry name" value="ABC_TRANSPORTER_2"/>
    <property type="match status" value="1"/>
</dbReference>
<keyword evidence="12" id="KW-1185">Reference proteome</keyword>
<protein>
    <submittedName>
        <fullName evidence="11">ABC transporter ATP-binding protein</fullName>
    </submittedName>
</protein>
<dbReference type="Gene3D" id="3.40.50.300">
    <property type="entry name" value="P-loop containing nucleotide triphosphate hydrolases"/>
    <property type="match status" value="1"/>
</dbReference>
<dbReference type="SMART" id="SM00382">
    <property type="entry name" value="AAA"/>
    <property type="match status" value="1"/>
</dbReference>
<reference evidence="11 12" key="1">
    <citation type="submission" date="2021-07" db="EMBL/GenBank/DDBJ databases">
        <title>Flavobacterium WSW3-B6 sp.nov, isolated from seaweed.</title>
        <authorList>
            <person name="Muhammad N."/>
            <person name="Ho H."/>
            <person name="Lee Y.-J."/>
            <person name="Nguyen T."/>
            <person name="Ho J."/>
            <person name="Kim S.-G."/>
        </authorList>
    </citation>
    <scope>NUCLEOTIDE SEQUENCE [LARGE SCALE GENOMIC DNA]</scope>
    <source>
        <strain evidence="11 12">WSW3-B6</strain>
    </source>
</reference>
<dbReference type="InterPro" id="IPR003439">
    <property type="entry name" value="ABC_transporter-like_ATP-bd"/>
</dbReference>
<dbReference type="PANTHER" id="PTHR42771">
    <property type="entry name" value="IRON(3+)-HYDROXAMATE IMPORT ATP-BINDING PROTEIN FHUC"/>
    <property type="match status" value="1"/>
</dbReference>
<evidence type="ECO:0000256" key="9">
    <source>
        <dbReference type="ARBA" id="ARBA00023136"/>
    </source>
</evidence>
<evidence type="ECO:0000256" key="2">
    <source>
        <dbReference type="ARBA" id="ARBA00022448"/>
    </source>
</evidence>
<organism evidence="11 12">
    <name type="scientific">Flavobacterium litorale</name>
    <dbReference type="NCBI Taxonomy" id="2856519"/>
    <lineage>
        <taxon>Bacteria</taxon>
        <taxon>Pseudomonadati</taxon>
        <taxon>Bacteroidota</taxon>
        <taxon>Flavobacteriia</taxon>
        <taxon>Flavobacteriales</taxon>
        <taxon>Flavobacteriaceae</taxon>
        <taxon>Flavobacterium</taxon>
    </lineage>
</organism>
<dbReference type="InterPro" id="IPR051535">
    <property type="entry name" value="Siderophore_ABC-ATPase"/>
</dbReference>
<dbReference type="Proteomes" id="UP000825381">
    <property type="component" value="Chromosome"/>
</dbReference>
<dbReference type="SUPFAM" id="SSF52540">
    <property type="entry name" value="P-loop containing nucleoside triphosphate hydrolases"/>
    <property type="match status" value="1"/>
</dbReference>